<dbReference type="RefSeq" id="WP_134172831.1">
    <property type="nucleotide sequence ID" value="NZ_SODI01000001.1"/>
</dbReference>
<reference evidence="1 2" key="1">
    <citation type="submission" date="2019-03" db="EMBL/GenBank/DDBJ databases">
        <title>Genomics of glacier-inhabiting Cryobacterium strains.</title>
        <authorList>
            <person name="Liu Q."/>
            <person name="Xin Y.-H."/>
        </authorList>
    </citation>
    <scope>NUCLEOTIDE SEQUENCE [LARGE SCALE GENOMIC DNA]</scope>
    <source>
        <strain evidence="1 2">CGMCC 1.4292</strain>
    </source>
</reference>
<sequence>MTTLTHPTAPATAPADTSYVSAGPGLSFVALIRSEWIKLWSVRSTVWSLSLVVVVSLGMAAVMAWATTLQLASMGGATDLSVLPAADQAGIVLQAATFGIFFGQLIVAVLGVLVISGEYSTGMIKSTLTAVPRRLGALAAKGVVLFACTFVVGVVSTIGSFLVAAPMLAGQGLSVSLFDSAVILPLLGASLYLGLISVFALGIGTILRSAAGGIAAALGTLLLLPIVFSMIPAQWSTDVSPYLLSNAGSALFSTTTTMEPGQGVLVVLGWVVAVAGLAAVVLKKRDA</sequence>
<dbReference type="Proteomes" id="UP000298218">
    <property type="component" value="Unassembled WGS sequence"/>
</dbReference>
<comment type="caution">
    <text evidence="1">The sequence shown here is derived from an EMBL/GenBank/DDBJ whole genome shotgun (WGS) entry which is preliminary data.</text>
</comment>
<proteinExistence type="predicted"/>
<gene>
    <name evidence="1" type="ORF">E3T53_13705</name>
</gene>
<evidence type="ECO:0000313" key="2">
    <source>
        <dbReference type="Proteomes" id="UP000298218"/>
    </source>
</evidence>
<dbReference type="OrthoDB" id="3297477at2"/>
<keyword evidence="2" id="KW-1185">Reference proteome</keyword>
<evidence type="ECO:0000313" key="1">
    <source>
        <dbReference type="EMBL" id="TFD76526.1"/>
    </source>
</evidence>
<dbReference type="AlphaFoldDB" id="A0A4Y8KL58"/>
<accession>A0A4Y8KL58</accession>
<protein>
    <submittedName>
        <fullName evidence="1">ABC transporter permease</fullName>
    </submittedName>
</protein>
<organism evidence="1 2">
    <name type="scientific">Cryobacterium psychrophilum</name>
    <dbReference type="NCBI Taxonomy" id="41988"/>
    <lineage>
        <taxon>Bacteria</taxon>
        <taxon>Bacillati</taxon>
        <taxon>Actinomycetota</taxon>
        <taxon>Actinomycetes</taxon>
        <taxon>Micrococcales</taxon>
        <taxon>Microbacteriaceae</taxon>
        <taxon>Cryobacterium</taxon>
    </lineage>
</organism>
<dbReference type="EMBL" id="SOHQ01000037">
    <property type="protein sequence ID" value="TFD76526.1"/>
    <property type="molecule type" value="Genomic_DNA"/>
</dbReference>
<name>A0A4Y8KL58_9MICO</name>